<dbReference type="AlphaFoldDB" id="A0A4S2N8H5"/>
<dbReference type="OrthoDB" id="447314at2759"/>
<keyword evidence="3" id="KW-0472">Membrane</keyword>
<keyword evidence="3" id="KW-1133">Transmembrane helix</keyword>
<dbReference type="Proteomes" id="UP000298138">
    <property type="component" value="Unassembled WGS sequence"/>
</dbReference>
<evidence type="ECO:0000313" key="5">
    <source>
        <dbReference type="Proteomes" id="UP000298138"/>
    </source>
</evidence>
<evidence type="ECO:0000256" key="2">
    <source>
        <dbReference type="ARBA" id="ARBA00022729"/>
    </source>
</evidence>
<evidence type="ECO:0000256" key="3">
    <source>
        <dbReference type="SAM" id="Phobius"/>
    </source>
</evidence>
<accession>A0A4S2N8H5</accession>
<keyword evidence="2" id="KW-0732">Signal</keyword>
<sequence>MALTDHYVLYSWAFVLMVISTGLFVFRSTWLPLLEPIIPEHAYTLLMPYPSSFEADIEAGLSSDSFSLAGNVTDGDSRAGLDANAKSEILGIMKKKRVTFDQARRIYLEQKMAKNGIGPDGRPLDPRAVFFS</sequence>
<dbReference type="FunCoup" id="A0A4S2N8H5">
    <property type="interactions" value="2"/>
</dbReference>
<dbReference type="PANTHER" id="PTHR28023:SF1">
    <property type="entry name" value="UPF0357 PROTEIN YCL012C"/>
    <property type="match status" value="1"/>
</dbReference>
<dbReference type="InterPro" id="IPR018559">
    <property type="entry name" value="DUF2015"/>
</dbReference>
<evidence type="ECO:0000256" key="1">
    <source>
        <dbReference type="ARBA" id="ARBA00008325"/>
    </source>
</evidence>
<keyword evidence="5" id="KW-1185">Reference proteome</keyword>
<dbReference type="InParanoid" id="A0A4S2N8H5"/>
<reference evidence="4 5" key="1">
    <citation type="submission" date="2019-04" db="EMBL/GenBank/DDBJ databases">
        <title>Comparative genomics and transcriptomics to analyze fruiting body development in filamentous ascomycetes.</title>
        <authorList>
            <consortium name="DOE Joint Genome Institute"/>
            <person name="Lutkenhaus R."/>
            <person name="Traeger S."/>
            <person name="Breuer J."/>
            <person name="Kuo A."/>
            <person name="Lipzen A."/>
            <person name="Pangilinan J."/>
            <person name="Dilworth D."/>
            <person name="Sandor L."/>
            <person name="Poggeler S."/>
            <person name="Barry K."/>
            <person name="Grigoriev I.V."/>
            <person name="Nowrousian M."/>
        </authorList>
    </citation>
    <scope>NUCLEOTIDE SEQUENCE [LARGE SCALE GENOMIC DNA]</scope>
    <source>
        <strain evidence="4 5">CBS 389.68</strain>
    </source>
</reference>
<dbReference type="EMBL" id="ML220112">
    <property type="protein sequence ID" value="TGZ85640.1"/>
    <property type="molecule type" value="Genomic_DNA"/>
</dbReference>
<dbReference type="Pfam" id="PF09435">
    <property type="entry name" value="DUF2015"/>
    <property type="match status" value="1"/>
</dbReference>
<dbReference type="PANTHER" id="PTHR28023">
    <property type="entry name" value="UPF0357 PROTEIN YCL012C"/>
    <property type="match status" value="1"/>
</dbReference>
<keyword evidence="3" id="KW-0812">Transmembrane</keyword>
<proteinExistence type="inferred from homology"/>
<evidence type="ECO:0000313" key="4">
    <source>
        <dbReference type="EMBL" id="TGZ85640.1"/>
    </source>
</evidence>
<protein>
    <submittedName>
        <fullName evidence="4">Uncharacterized protein</fullName>
    </submittedName>
</protein>
<organism evidence="4 5">
    <name type="scientific">Ascodesmis nigricans</name>
    <dbReference type="NCBI Taxonomy" id="341454"/>
    <lineage>
        <taxon>Eukaryota</taxon>
        <taxon>Fungi</taxon>
        <taxon>Dikarya</taxon>
        <taxon>Ascomycota</taxon>
        <taxon>Pezizomycotina</taxon>
        <taxon>Pezizomycetes</taxon>
        <taxon>Pezizales</taxon>
        <taxon>Ascodesmidaceae</taxon>
        <taxon>Ascodesmis</taxon>
    </lineage>
</organism>
<feature type="transmembrane region" description="Helical" evidence="3">
    <location>
        <begin position="6"/>
        <end position="26"/>
    </location>
</feature>
<comment type="similarity">
    <text evidence="1">Belongs to the UPF0357 family.</text>
</comment>
<gene>
    <name evidence="4" type="ORF">EX30DRAFT_392972</name>
</gene>
<name>A0A4S2N8H5_9PEZI</name>